<name>A0A096BJS0_9FIRM</name>
<evidence type="ECO:0000313" key="3">
    <source>
        <dbReference type="EMBL" id="KGG81087.1"/>
    </source>
</evidence>
<comment type="caution">
    <text evidence="3">The sequence shown here is derived from an EMBL/GenBank/DDBJ whole genome shotgun (WGS) entry which is preliminary data.</text>
</comment>
<dbReference type="InterPro" id="IPR010982">
    <property type="entry name" value="Lambda_DNA-bd_dom_sf"/>
</dbReference>
<dbReference type="SUPFAM" id="SSF47413">
    <property type="entry name" value="lambda repressor-like DNA-binding domains"/>
    <property type="match status" value="1"/>
</dbReference>
<dbReference type="Gene3D" id="1.10.260.40">
    <property type="entry name" value="lambda repressor-like DNA-binding domains"/>
    <property type="match status" value="1"/>
</dbReference>
<protein>
    <recommendedName>
        <fullName evidence="2">HTH cro/C1-type domain-containing protein</fullName>
    </recommendedName>
</protein>
<dbReference type="PANTHER" id="PTHR46558:SF11">
    <property type="entry name" value="HTH-TYPE TRANSCRIPTIONAL REGULATOR XRE"/>
    <property type="match status" value="1"/>
</dbReference>
<accession>A0A096BJS0</accession>
<dbReference type="GO" id="GO:0003677">
    <property type="term" value="F:DNA binding"/>
    <property type="evidence" value="ECO:0007669"/>
    <property type="project" value="UniProtKB-KW"/>
</dbReference>
<reference evidence="3 4" key="1">
    <citation type="submission" date="2013-12" db="EMBL/GenBank/DDBJ databases">
        <title>Draft genome sequence of Caloranaerobacter sp. H53214.</title>
        <authorList>
            <person name="Jiang L.J."/>
            <person name="Shao Z.Z."/>
            <person name="Long M.N."/>
        </authorList>
    </citation>
    <scope>NUCLEOTIDE SEQUENCE [LARGE SCALE GENOMIC DNA]</scope>
    <source>
        <strain evidence="3 4">H53214</strain>
    </source>
</reference>
<dbReference type="EMBL" id="AZTB01000007">
    <property type="protein sequence ID" value="KGG81087.1"/>
    <property type="molecule type" value="Genomic_DNA"/>
</dbReference>
<feature type="domain" description="HTH cro/C1-type" evidence="2">
    <location>
        <begin position="8"/>
        <end position="62"/>
    </location>
</feature>
<dbReference type="RefSeq" id="WP_035162149.1">
    <property type="nucleotide sequence ID" value="NZ_AZTB01000007.1"/>
</dbReference>
<dbReference type="PANTHER" id="PTHR46558">
    <property type="entry name" value="TRACRIPTIONAL REGULATORY PROTEIN-RELATED-RELATED"/>
    <property type="match status" value="1"/>
</dbReference>
<keyword evidence="1" id="KW-0238">DNA-binding</keyword>
<evidence type="ECO:0000256" key="1">
    <source>
        <dbReference type="ARBA" id="ARBA00023125"/>
    </source>
</evidence>
<dbReference type="Proteomes" id="UP000029622">
    <property type="component" value="Unassembled WGS sequence"/>
</dbReference>
<organism evidence="3 4">
    <name type="scientific">Caloranaerobacter azorensis H53214</name>
    <dbReference type="NCBI Taxonomy" id="1156417"/>
    <lineage>
        <taxon>Bacteria</taxon>
        <taxon>Bacillati</taxon>
        <taxon>Bacillota</taxon>
        <taxon>Tissierellia</taxon>
        <taxon>Tissierellales</taxon>
        <taxon>Thermohalobacteraceae</taxon>
        <taxon>Caloranaerobacter</taxon>
    </lineage>
</organism>
<proteinExistence type="predicted"/>
<dbReference type="AlphaFoldDB" id="A0A096BJS0"/>
<dbReference type="SMART" id="SM00530">
    <property type="entry name" value="HTH_XRE"/>
    <property type="match status" value="1"/>
</dbReference>
<evidence type="ECO:0000259" key="2">
    <source>
        <dbReference type="PROSITE" id="PS50943"/>
    </source>
</evidence>
<dbReference type="InterPro" id="IPR001387">
    <property type="entry name" value="Cro/C1-type_HTH"/>
</dbReference>
<gene>
    <name evidence="3" type="ORF">Y919_02725</name>
</gene>
<sequence>MSNIGTRIRELRKSYKLTQFELAEKLNIAQSTIGMIETNKREPSNELLVKIANFFNVSIDYLLGRTDIRNPEKELTLEDELTPEEKELLKKIKEDPELSILFHDLKNAPKKKIKQLLKTWEFIQQQFDEWENEENK</sequence>
<dbReference type="PROSITE" id="PS50943">
    <property type="entry name" value="HTH_CROC1"/>
    <property type="match status" value="1"/>
</dbReference>
<evidence type="ECO:0000313" key="4">
    <source>
        <dbReference type="Proteomes" id="UP000029622"/>
    </source>
</evidence>
<dbReference type="CDD" id="cd00093">
    <property type="entry name" value="HTH_XRE"/>
    <property type="match status" value="1"/>
</dbReference>
<dbReference type="Pfam" id="PF01381">
    <property type="entry name" value="HTH_3"/>
    <property type="match status" value="1"/>
</dbReference>